<keyword evidence="4" id="KW-1185">Reference proteome</keyword>
<keyword evidence="2" id="KW-0732">Signal</keyword>
<evidence type="ECO:0000313" key="3">
    <source>
        <dbReference type="EMBL" id="CAD0090081.1"/>
    </source>
</evidence>
<protein>
    <submittedName>
        <fullName evidence="3">Uncharacterized protein</fullName>
    </submittedName>
</protein>
<dbReference type="Proteomes" id="UP000716446">
    <property type="component" value="Unassembled WGS sequence"/>
</dbReference>
<feature type="chain" id="PRO_5040347849" evidence="2">
    <location>
        <begin position="22"/>
        <end position="176"/>
    </location>
</feature>
<proteinExistence type="predicted"/>
<evidence type="ECO:0000256" key="2">
    <source>
        <dbReference type="SAM" id="SignalP"/>
    </source>
</evidence>
<name>A0A9N8JMK4_9PEZI</name>
<sequence>MFKHRMLLNMMVCLPMDVATGLILYSEGLSSCAEEGTSLHREASKYTAKGTKEMLLPKKALLGREYQESSAYRRTVGLRTLLHQKAKTGRLEEAWSWKTHAPIVYPTRVDHHCTACDQDRYLKTWWSQKQDPTNSDESLYMCTRCFASDPDRIIPERHPPNLPSFFTDTVDKRDHP</sequence>
<gene>
    <name evidence="3" type="ORF">AWRI4619_LOCUS6152</name>
</gene>
<feature type="region of interest" description="Disordered" evidence="1">
    <location>
        <begin position="157"/>
        <end position="176"/>
    </location>
</feature>
<feature type="signal peptide" evidence="2">
    <location>
        <begin position="1"/>
        <end position="21"/>
    </location>
</feature>
<dbReference type="AlphaFoldDB" id="A0A9N8JMK4"/>
<evidence type="ECO:0000256" key="1">
    <source>
        <dbReference type="SAM" id="MobiDB-lite"/>
    </source>
</evidence>
<evidence type="ECO:0000313" key="4">
    <source>
        <dbReference type="Proteomes" id="UP000716446"/>
    </source>
</evidence>
<reference evidence="3" key="1">
    <citation type="submission" date="2020-06" db="EMBL/GenBank/DDBJ databases">
        <authorList>
            <person name="Onetto C."/>
        </authorList>
    </citation>
    <scope>NUCLEOTIDE SEQUENCE</scope>
</reference>
<comment type="caution">
    <text evidence="3">The sequence shown here is derived from an EMBL/GenBank/DDBJ whole genome shotgun (WGS) entry which is preliminary data.</text>
</comment>
<accession>A0A9N8JMK4</accession>
<dbReference type="EMBL" id="CAIJEN010000008">
    <property type="protein sequence ID" value="CAD0090081.1"/>
    <property type="molecule type" value="Genomic_DNA"/>
</dbReference>
<organism evidence="3 4">
    <name type="scientific">Aureobasidium vineae</name>
    <dbReference type="NCBI Taxonomy" id="2773715"/>
    <lineage>
        <taxon>Eukaryota</taxon>
        <taxon>Fungi</taxon>
        <taxon>Dikarya</taxon>
        <taxon>Ascomycota</taxon>
        <taxon>Pezizomycotina</taxon>
        <taxon>Dothideomycetes</taxon>
        <taxon>Dothideomycetidae</taxon>
        <taxon>Dothideales</taxon>
        <taxon>Saccotheciaceae</taxon>
        <taxon>Aureobasidium</taxon>
    </lineage>
</organism>